<evidence type="ECO:0000313" key="5">
    <source>
        <dbReference type="Proteomes" id="UP000442535"/>
    </source>
</evidence>
<protein>
    <recommendedName>
        <fullName evidence="3">Fido domain-containing protein</fullName>
    </recommendedName>
</protein>
<dbReference type="PROSITE" id="PS51459">
    <property type="entry name" value="FIDO"/>
    <property type="match status" value="1"/>
</dbReference>
<keyword evidence="5" id="KW-1185">Reference proteome</keyword>
<evidence type="ECO:0000259" key="3">
    <source>
        <dbReference type="PROSITE" id="PS51459"/>
    </source>
</evidence>
<dbReference type="RefSeq" id="WP_154543861.1">
    <property type="nucleotide sequence ID" value="NZ_JAQYQY010000003.1"/>
</dbReference>
<comment type="caution">
    <text evidence="4">The sequence shown here is derived from an EMBL/GenBank/DDBJ whole genome shotgun (WGS) entry which is preliminary data.</text>
</comment>
<dbReference type="GO" id="GO:0005524">
    <property type="term" value="F:ATP binding"/>
    <property type="evidence" value="ECO:0007669"/>
    <property type="project" value="UniProtKB-KW"/>
</dbReference>
<keyword evidence="2" id="KW-0067">ATP-binding</keyword>
<dbReference type="PANTHER" id="PTHR13504:SF40">
    <property type="entry name" value="FIDO DOMAIN-CONTAINING PROTEIN"/>
    <property type="match status" value="1"/>
</dbReference>
<name>A0A7K0K1G4_9ACTO</name>
<dbReference type="PANTHER" id="PTHR13504">
    <property type="entry name" value="FIDO DOMAIN-CONTAINING PROTEIN DDB_G0283145"/>
    <property type="match status" value="1"/>
</dbReference>
<feature type="binding site" evidence="2">
    <location>
        <begin position="232"/>
        <end position="239"/>
    </location>
    <ligand>
        <name>ATP</name>
        <dbReference type="ChEBI" id="CHEBI:30616"/>
    </ligand>
</feature>
<keyword evidence="2" id="KW-0547">Nucleotide-binding</keyword>
<dbReference type="InterPro" id="IPR036597">
    <property type="entry name" value="Fido-like_dom_sf"/>
</dbReference>
<dbReference type="InterPro" id="IPR003812">
    <property type="entry name" value="Fido"/>
</dbReference>
<feature type="active site" evidence="1">
    <location>
        <position position="228"/>
    </location>
</feature>
<organism evidence="4 5">
    <name type="scientific">Mobiluncus porci</name>
    <dbReference type="NCBI Taxonomy" id="2652278"/>
    <lineage>
        <taxon>Bacteria</taxon>
        <taxon>Bacillati</taxon>
        <taxon>Actinomycetota</taxon>
        <taxon>Actinomycetes</taxon>
        <taxon>Actinomycetales</taxon>
        <taxon>Actinomycetaceae</taxon>
        <taxon>Mobiluncus</taxon>
    </lineage>
</organism>
<dbReference type="SUPFAM" id="SSF140931">
    <property type="entry name" value="Fic-like"/>
    <property type="match status" value="1"/>
</dbReference>
<evidence type="ECO:0000256" key="1">
    <source>
        <dbReference type="PIRSR" id="PIRSR640198-1"/>
    </source>
</evidence>
<dbReference type="InterPro" id="IPR040198">
    <property type="entry name" value="Fido_containing"/>
</dbReference>
<evidence type="ECO:0000313" key="4">
    <source>
        <dbReference type="EMBL" id="MST49322.1"/>
    </source>
</evidence>
<dbReference type="Gene3D" id="1.10.3290.10">
    <property type="entry name" value="Fido-like domain"/>
    <property type="match status" value="1"/>
</dbReference>
<reference evidence="4 5" key="1">
    <citation type="submission" date="2019-08" db="EMBL/GenBank/DDBJ databases">
        <title>In-depth cultivation of the pig gut microbiome towards novel bacterial diversity and tailored functional studies.</title>
        <authorList>
            <person name="Wylensek D."/>
            <person name="Hitch T.C.A."/>
            <person name="Clavel T."/>
        </authorList>
    </citation>
    <scope>NUCLEOTIDE SEQUENCE [LARGE SCALE GENOMIC DNA]</scope>
    <source>
        <strain evidence="4 5">RF-GAM-744-WT-7</strain>
    </source>
</reference>
<dbReference type="EMBL" id="VUMY01000005">
    <property type="protein sequence ID" value="MST49322.1"/>
    <property type="molecule type" value="Genomic_DNA"/>
</dbReference>
<proteinExistence type="predicted"/>
<feature type="domain" description="Fido" evidence="3">
    <location>
        <begin position="142"/>
        <end position="294"/>
    </location>
</feature>
<gene>
    <name evidence="4" type="ORF">FYJ63_03580</name>
</gene>
<dbReference type="Proteomes" id="UP000442535">
    <property type="component" value="Unassembled WGS sequence"/>
</dbReference>
<dbReference type="Pfam" id="PF02661">
    <property type="entry name" value="Fic"/>
    <property type="match status" value="1"/>
</dbReference>
<accession>A0A7K0K1G4</accession>
<evidence type="ECO:0000256" key="2">
    <source>
        <dbReference type="PIRSR" id="PIRSR640198-2"/>
    </source>
</evidence>
<dbReference type="AlphaFoldDB" id="A0A7K0K1G4"/>
<sequence>MADYQSLYRLSHKLDADELKWERERRLHSPGVVFLDFPVGENKLFYVITPELAAAAERVYALDREVRGIEADMPPIGATLCLRALSMGNAVSSNTIEGVHSSRREMEDGFIANSARAKKTVKYVGLAGFYERVFVKGQLPKMSLEGIRTIFDEAVAPNIAAEEQPDGRLFRAEPINVYGTGQRILYRGMHPEKKIVDGLETMLGEWERPSSTRLVAALLGHIMFELVHPFYDGNGRTGRLLMAVELSTILSRFSALAFAGRLEEKRRDYLREFRELERPFNLGEATGFLIFLLDELGNSMEDFLGEIREKAGDFKNLHAHLRDSGVGVIVRYDLGDNEKTILELLAWGNLAGLSQGVELRAVADIEGAPRNWRTIRGALDCLVEKGFAEITRQRPLFVRLSSQAENALMGSLE</sequence>